<dbReference type="GO" id="GO:0022625">
    <property type="term" value="C:cytosolic large ribosomal subunit"/>
    <property type="evidence" value="ECO:0007669"/>
    <property type="project" value="TreeGrafter"/>
</dbReference>
<evidence type="ECO:0000256" key="3">
    <source>
        <dbReference type="ARBA" id="ARBA00022980"/>
    </source>
</evidence>
<comment type="similarity">
    <text evidence="1 5">Belongs to the universal ribosomal protein uL30 family.</text>
</comment>
<dbReference type="EMBL" id="LWAF01000007">
    <property type="protein sequence ID" value="ODN30353.1"/>
    <property type="molecule type" value="Genomic_DNA"/>
</dbReference>
<dbReference type="Proteomes" id="UP000094570">
    <property type="component" value="Unassembled WGS sequence"/>
</dbReference>
<evidence type="ECO:0000256" key="5">
    <source>
        <dbReference type="HAMAP-Rule" id="MF_01371"/>
    </source>
</evidence>
<proteinExistence type="inferred from homology"/>
<dbReference type="PANTHER" id="PTHR15892">
    <property type="entry name" value="MITOCHONDRIAL RIBOSOMAL PROTEIN L30"/>
    <property type="match status" value="1"/>
</dbReference>
<evidence type="ECO:0000256" key="4">
    <source>
        <dbReference type="ARBA" id="ARBA00023274"/>
    </source>
</evidence>
<evidence type="ECO:0000256" key="2">
    <source>
        <dbReference type="ARBA" id="ARBA00011838"/>
    </source>
</evidence>
<dbReference type="CDD" id="cd01658">
    <property type="entry name" value="Ribosomal_L30"/>
    <property type="match status" value="1"/>
</dbReference>
<evidence type="ECO:0000259" key="6">
    <source>
        <dbReference type="Pfam" id="PF00327"/>
    </source>
</evidence>
<dbReference type="RefSeq" id="WP_069293222.1">
    <property type="nucleotide sequence ID" value="NZ_CP140110.1"/>
</dbReference>
<dbReference type="PIRSF" id="PIRSF002211">
    <property type="entry name" value="Ribosomal_L30_bac-type"/>
    <property type="match status" value="1"/>
</dbReference>
<dbReference type="SUPFAM" id="SSF55129">
    <property type="entry name" value="Ribosomal protein L30p/L7e"/>
    <property type="match status" value="1"/>
</dbReference>
<dbReference type="InterPro" id="IPR005996">
    <property type="entry name" value="Ribosomal_uL30_bac-type"/>
</dbReference>
<dbReference type="NCBIfam" id="TIGR01308">
    <property type="entry name" value="rpmD_bact"/>
    <property type="match status" value="1"/>
</dbReference>
<dbReference type="InterPro" id="IPR036919">
    <property type="entry name" value="Ribo_uL30_ferredoxin-like_sf"/>
</dbReference>
<dbReference type="PANTHER" id="PTHR15892:SF2">
    <property type="entry name" value="LARGE RIBOSOMAL SUBUNIT PROTEIN UL30M"/>
    <property type="match status" value="1"/>
</dbReference>
<dbReference type="InterPro" id="IPR016082">
    <property type="entry name" value="Ribosomal_uL30_ferredoxin-like"/>
</dbReference>
<dbReference type="GO" id="GO:0003735">
    <property type="term" value="F:structural constituent of ribosome"/>
    <property type="evidence" value="ECO:0007669"/>
    <property type="project" value="InterPro"/>
</dbReference>
<dbReference type="STRING" id="1008305.A4H02_05745"/>
<dbReference type="HAMAP" id="MF_01371_B">
    <property type="entry name" value="Ribosomal_uL30_B"/>
    <property type="match status" value="1"/>
</dbReference>
<comment type="subunit">
    <text evidence="2 5">Part of the 50S ribosomal subunit.</text>
</comment>
<gene>
    <name evidence="5" type="primary">rpmD</name>
    <name evidence="7" type="ORF">A4H02_05745</name>
</gene>
<dbReference type="GO" id="GO:0006412">
    <property type="term" value="P:translation"/>
    <property type="evidence" value="ECO:0007669"/>
    <property type="project" value="UniProtKB-UniRule"/>
</dbReference>
<evidence type="ECO:0000256" key="1">
    <source>
        <dbReference type="ARBA" id="ARBA00007594"/>
    </source>
</evidence>
<evidence type="ECO:0000313" key="7">
    <source>
        <dbReference type="EMBL" id="ODN30353.1"/>
    </source>
</evidence>
<name>A0A1E3G3C7_9BACT</name>
<dbReference type="Gene3D" id="3.30.1390.20">
    <property type="entry name" value="Ribosomal protein L30, ferredoxin-like fold domain"/>
    <property type="match status" value="1"/>
</dbReference>
<dbReference type="FunFam" id="3.30.1390.20:FF:000001">
    <property type="entry name" value="50S ribosomal protein L30"/>
    <property type="match status" value="1"/>
</dbReference>
<evidence type="ECO:0000313" key="8">
    <source>
        <dbReference type="Proteomes" id="UP000094570"/>
    </source>
</evidence>
<feature type="domain" description="Large ribosomal subunit protein uL30-like ferredoxin-like fold" evidence="6">
    <location>
        <begin position="4"/>
        <end position="53"/>
    </location>
</feature>
<accession>A0A1E3G3C7</accession>
<dbReference type="OrthoDB" id="9812790at2"/>
<dbReference type="AlphaFoldDB" id="A0A1E3G3C7"/>
<comment type="caution">
    <text evidence="7">The sequence shown here is derived from an EMBL/GenBank/DDBJ whole genome shotgun (WGS) entry which is preliminary data.</text>
</comment>
<keyword evidence="4 5" id="KW-0687">Ribonucleoprotein</keyword>
<organism evidence="7 8">
    <name type="scientific">Fervidobacterium thailandense</name>
    <dbReference type="NCBI Taxonomy" id="1008305"/>
    <lineage>
        <taxon>Bacteria</taxon>
        <taxon>Thermotogati</taxon>
        <taxon>Thermotogota</taxon>
        <taxon>Thermotogae</taxon>
        <taxon>Thermotogales</taxon>
        <taxon>Fervidobacteriaceae</taxon>
        <taxon>Fervidobacterium</taxon>
    </lineage>
</organism>
<protein>
    <recommendedName>
        <fullName evidence="5">Large ribosomal subunit protein uL30</fullName>
    </recommendedName>
</protein>
<keyword evidence="3 5" id="KW-0689">Ribosomal protein</keyword>
<keyword evidence="8" id="KW-1185">Reference proteome</keyword>
<dbReference type="Pfam" id="PF00327">
    <property type="entry name" value="Ribosomal_L30"/>
    <property type="match status" value="1"/>
</dbReference>
<sequence>MKKLKITLVRSPIGYKYDQKDTVRRLGLRKMHQTVIKDDTPQIRGMINKVKHLLKVEEIEA</sequence>
<reference evidence="8" key="1">
    <citation type="submission" date="2016-04" db="EMBL/GenBank/DDBJ databases">
        <title>The genome sequence project of a novel Fervidobacterium isolate from a hot spring in Thailand.</title>
        <authorList>
            <person name="Gonzalez J.M."/>
            <person name="Cuecas A."/>
            <person name="Kanoksilapatham W."/>
        </authorList>
    </citation>
    <scope>NUCLEOTIDE SEQUENCE [LARGE SCALE GENOMIC DNA]</scope>
    <source>
        <strain evidence="8">FC2004</strain>
    </source>
</reference>